<dbReference type="GO" id="GO:0006612">
    <property type="term" value="P:protein targeting to membrane"/>
    <property type="evidence" value="ECO:0007669"/>
    <property type="project" value="UniProtKB-UniRule"/>
</dbReference>
<dbReference type="GO" id="GO:0006893">
    <property type="term" value="P:Golgi to plasma membrane transport"/>
    <property type="evidence" value="ECO:0007669"/>
    <property type="project" value="TreeGrafter"/>
</dbReference>
<dbReference type="Proteomes" id="UP000198406">
    <property type="component" value="Unassembled WGS sequence"/>
</dbReference>
<evidence type="ECO:0000256" key="2">
    <source>
        <dbReference type="SAM" id="MobiDB-lite"/>
    </source>
</evidence>
<accession>A0A1Z5JAC8</accession>
<evidence type="ECO:0000256" key="1">
    <source>
        <dbReference type="RuleBase" id="RU367079"/>
    </source>
</evidence>
<organism evidence="4 5">
    <name type="scientific">Fistulifera solaris</name>
    <name type="common">Oleaginous diatom</name>
    <dbReference type="NCBI Taxonomy" id="1519565"/>
    <lineage>
        <taxon>Eukaryota</taxon>
        <taxon>Sar</taxon>
        <taxon>Stramenopiles</taxon>
        <taxon>Ochrophyta</taxon>
        <taxon>Bacillariophyta</taxon>
        <taxon>Bacillariophyceae</taxon>
        <taxon>Bacillariophycidae</taxon>
        <taxon>Naviculales</taxon>
        <taxon>Naviculaceae</taxon>
        <taxon>Fistulifera</taxon>
    </lineage>
</organism>
<protein>
    <recommendedName>
        <fullName evidence="1">Exocyst complex component Sec8</fullName>
    </recommendedName>
</protein>
<dbReference type="InterPro" id="IPR048630">
    <property type="entry name" value="Sec8_M"/>
</dbReference>
<sequence length="1210" mass="134731">MPRNSTDDGEEQLASATKTSRRASAMGSSSYYEKSSYDDDDDEDLELLELERRLNDEVDEDFFAEPKRFNTIHRVIDVLGLQMIDDATVQSSHKDLSKNPAYRNLKAQYQIVEGAIEHMAVIHCADLNGSVIQVGKVARQFNDAVSRVRQLRQQVRDIQDTLGASASPNETGNSKQRPQNAASMSLRELWLKKLECESVLALLDRLDIIRAAPAKFDQFISQQPCRIGAAVLQISRALKTMFSDDVAQVQALHKIMEQLLLRKQKGEEIVWETLQDIIYLRNGNEVRLAAPIPRLAASKRDTASLASGDRNRGLQANASTRVENKRLSAVYNSYGMYNPFALFEGLEDTLFLSDEERDDAMSITSLGSDASIFSLEENFDEEEELALLNGTPVRSSQSVNSVGDSTTNSGAALRKEALSEKKLMMIPIPVLDTELDLEADERRCMEDLLLNELTRKANMKPSVSRQRQLPRFGDSVMALRIIIECLSELKRLDDIERVLSDSLQTEIRTLVQKEQARTFARIEKRRSAQSIRSSMTKESMQDFRRHLTNLLSAFGCVMLRMSHLAQILRYRISSDKELLKSIPSPSTVMRTVLNQAWDSMQREIRDFLKVCLHPSERENGLAGAVDNANTPFESGLFSMNIVATGNKLGNEGVSSATRSNVMEMSTSKFVSTVLFAKTKAHPHPRHALVFRKSISRWTSALSDAKLALAKLTGEDTSAPSFVTMTEIPVLTYLDQVIEKELLPDMQVEAVNGTVLGLERRDAFDPVLDRGLYARPHSNDPPDVEMCVACKSMFNATGPLFLALHRLPQDGEMYMPLVAVLEHTVLTFMSRVKAQVAKLCSGKTALIMLSEEEGEATSFSAVMERRRPFNRLVDAYADGFLSGTSLAAEKRGQSSGLIPLAPSPSDTVGRKNAADSAVEGARSLDEFVDGTEGEDAALQFELSYLKPYLDFSQESKKISISSDEELMRAACLAHSLLKLAGLLESRLTIYGKDGKTKLLSSTRALREAIKTIRTSGIKMAKFCRLDMLFQTISRMSRVCKSSTLVAQDAVRIPSSVNDLGDYITSASDNLREAAGNAVTAYIFSTLEQFIPYFLMQNVRLIAQGHGVIQKAPLTLNGVESLDRSGSVLYRDLKGATSFDNSFWDVELAAASFEKSAGFIAMLEFDMEELVAYYMANSEDYSEADFELMFTMTGPRRRGDVGRFHMAKRQLQ</sequence>
<keyword evidence="1" id="KW-0268">Exocytosis</keyword>
<evidence type="ECO:0000313" key="4">
    <source>
        <dbReference type="EMBL" id="GAX10916.1"/>
    </source>
</evidence>
<comment type="similarity">
    <text evidence="1">Belongs to the SEC8 family.</text>
</comment>
<dbReference type="EMBL" id="BDSP01000030">
    <property type="protein sequence ID" value="GAX10916.1"/>
    <property type="molecule type" value="Genomic_DNA"/>
</dbReference>
<keyword evidence="5" id="KW-1185">Reference proteome</keyword>
<feature type="compositionally biased region" description="Low complexity" evidence="2">
    <location>
        <begin position="14"/>
        <end position="25"/>
    </location>
</feature>
<proteinExistence type="inferred from homology"/>
<dbReference type="PANTHER" id="PTHR14146:SF0">
    <property type="entry name" value="EXOCYST COMPLEX COMPONENT 4"/>
    <property type="match status" value="1"/>
</dbReference>
<dbReference type="GO" id="GO:0015031">
    <property type="term" value="P:protein transport"/>
    <property type="evidence" value="ECO:0007669"/>
    <property type="project" value="UniProtKB-KW"/>
</dbReference>
<evidence type="ECO:0000259" key="3">
    <source>
        <dbReference type="Pfam" id="PF20652"/>
    </source>
</evidence>
<dbReference type="InParanoid" id="A0A1Z5JAC8"/>
<dbReference type="AlphaFoldDB" id="A0A1Z5JAC8"/>
<comment type="function">
    <text evidence="1">Component of the exocyst complex involved in the docking of exocytic vesicles with fusion sites on the plasma membrane.</text>
</comment>
<dbReference type="OrthoDB" id="42277at2759"/>
<feature type="domain" description="Exocyst complex component Sec8 middle helical bundle" evidence="3">
    <location>
        <begin position="474"/>
        <end position="615"/>
    </location>
</feature>
<keyword evidence="1" id="KW-0813">Transport</keyword>
<feature type="region of interest" description="Disordered" evidence="2">
    <location>
        <begin position="1"/>
        <end position="42"/>
    </location>
</feature>
<evidence type="ECO:0000313" key="5">
    <source>
        <dbReference type="Proteomes" id="UP000198406"/>
    </source>
</evidence>
<dbReference type="GO" id="GO:0000145">
    <property type="term" value="C:exocyst"/>
    <property type="evidence" value="ECO:0007669"/>
    <property type="project" value="UniProtKB-UniRule"/>
</dbReference>
<gene>
    <name evidence="4" type="ORF">FisN_4Hh133</name>
</gene>
<keyword evidence="1" id="KW-0653">Protein transport</keyword>
<reference evidence="4 5" key="1">
    <citation type="journal article" date="2015" name="Plant Cell">
        <title>Oil accumulation by the oleaginous diatom Fistulifera solaris as revealed by the genome and transcriptome.</title>
        <authorList>
            <person name="Tanaka T."/>
            <person name="Maeda Y."/>
            <person name="Veluchamy A."/>
            <person name="Tanaka M."/>
            <person name="Abida H."/>
            <person name="Marechal E."/>
            <person name="Bowler C."/>
            <person name="Muto M."/>
            <person name="Sunaga Y."/>
            <person name="Tanaka M."/>
            <person name="Yoshino T."/>
            <person name="Taniguchi T."/>
            <person name="Fukuda Y."/>
            <person name="Nemoto M."/>
            <person name="Matsumoto M."/>
            <person name="Wong P.S."/>
            <person name="Aburatani S."/>
            <person name="Fujibuchi W."/>
        </authorList>
    </citation>
    <scope>NUCLEOTIDE SEQUENCE [LARGE SCALE GENOMIC DNA]</scope>
    <source>
        <strain evidence="4 5">JPCC DA0580</strain>
    </source>
</reference>
<dbReference type="InterPro" id="IPR039682">
    <property type="entry name" value="Sec8/EXOC4"/>
</dbReference>
<comment type="caution">
    <text evidence="4">The sequence shown here is derived from an EMBL/GenBank/DDBJ whole genome shotgun (WGS) entry which is preliminary data.</text>
</comment>
<dbReference type="Pfam" id="PF20652">
    <property type="entry name" value="Sec8_C"/>
    <property type="match status" value="1"/>
</dbReference>
<name>A0A1Z5JAC8_FISSO</name>
<dbReference type="GO" id="GO:0090522">
    <property type="term" value="P:vesicle tethering involved in exocytosis"/>
    <property type="evidence" value="ECO:0007669"/>
    <property type="project" value="UniProtKB-UniRule"/>
</dbReference>
<dbReference type="PANTHER" id="PTHR14146">
    <property type="entry name" value="EXOCYST COMPLEX COMPONENT 4"/>
    <property type="match status" value="1"/>
</dbReference>